<organism evidence="3">
    <name type="scientific">Strombidium rassoulzadegani</name>
    <dbReference type="NCBI Taxonomy" id="1082188"/>
    <lineage>
        <taxon>Eukaryota</taxon>
        <taxon>Sar</taxon>
        <taxon>Alveolata</taxon>
        <taxon>Ciliophora</taxon>
        <taxon>Intramacronucleata</taxon>
        <taxon>Spirotrichea</taxon>
        <taxon>Oligotrichia</taxon>
        <taxon>Strombidiidae</taxon>
        <taxon>Strombidium</taxon>
    </lineage>
</organism>
<accession>A0A7S3CPX8</accession>
<dbReference type="GO" id="GO:0008897">
    <property type="term" value="F:holo-[acyl-carrier-protein] synthase activity"/>
    <property type="evidence" value="ECO:0007669"/>
    <property type="project" value="InterPro"/>
</dbReference>
<sequence length="133" mass="15165">MQKRFLTGVFHPIEIEEFEKRDEGAPRLQYLASRWALKEALVKASGQTKLSYNEIYLKKPPPLVKVSTLPSGEEIKEKIKQKPQLAVVGELNRTLLFEQLAIIEEGGMHASLSHEDKYAVATVVLEKYEEIEL</sequence>
<dbReference type="GO" id="GO:0000287">
    <property type="term" value="F:magnesium ion binding"/>
    <property type="evidence" value="ECO:0007669"/>
    <property type="project" value="InterPro"/>
</dbReference>
<dbReference type="EMBL" id="HBIA01011499">
    <property type="protein sequence ID" value="CAE0234048.1"/>
    <property type="molecule type" value="Transcribed_RNA"/>
</dbReference>
<dbReference type="SUPFAM" id="SSF56214">
    <property type="entry name" value="4'-phosphopantetheinyl transferase"/>
    <property type="match status" value="1"/>
</dbReference>
<name>A0A7S3CPX8_9SPIT</name>
<evidence type="ECO:0000313" key="3">
    <source>
        <dbReference type="EMBL" id="CAE0234048.1"/>
    </source>
</evidence>
<reference evidence="3" key="1">
    <citation type="submission" date="2021-01" db="EMBL/GenBank/DDBJ databases">
        <authorList>
            <person name="Corre E."/>
            <person name="Pelletier E."/>
            <person name="Niang G."/>
            <person name="Scheremetjew M."/>
            <person name="Finn R."/>
            <person name="Kale V."/>
            <person name="Holt S."/>
            <person name="Cochrane G."/>
            <person name="Meng A."/>
            <person name="Brown T."/>
            <person name="Cohen L."/>
        </authorList>
    </citation>
    <scope>NUCLEOTIDE SEQUENCE</scope>
    <source>
        <strain evidence="3">Ras09</strain>
    </source>
</reference>
<gene>
    <name evidence="3" type="ORF">SRAS04492_LOCUS5850</name>
</gene>
<dbReference type="InterPro" id="IPR037143">
    <property type="entry name" value="4-PPantetheinyl_Trfase_dom_sf"/>
</dbReference>
<evidence type="ECO:0000259" key="2">
    <source>
        <dbReference type="Pfam" id="PF01648"/>
    </source>
</evidence>
<evidence type="ECO:0000256" key="1">
    <source>
        <dbReference type="ARBA" id="ARBA00022679"/>
    </source>
</evidence>
<dbReference type="AlphaFoldDB" id="A0A7S3CPX8"/>
<dbReference type="Pfam" id="PF01648">
    <property type="entry name" value="ACPS"/>
    <property type="match status" value="1"/>
</dbReference>
<proteinExistence type="predicted"/>
<dbReference type="InterPro" id="IPR008278">
    <property type="entry name" value="4-PPantetheinyl_Trfase_dom"/>
</dbReference>
<keyword evidence="1" id="KW-0808">Transferase</keyword>
<protein>
    <recommendedName>
        <fullName evidence="2">4'-phosphopantetheinyl transferase domain-containing protein</fullName>
    </recommendedName>
</protein>
<feature type="domain" description="4'-phosphopantetheinyl transferase" evidence="2">
    <location>
        <begin position="3"/>
        <end position="48"/>
    </location>
</feature>
<dbReference type="Gene3D" id="3.90.470.20">
    <property type="entry name" value="4'-phosphopantetheinyl transferase domain"/>
    <property type="match status" value="1"/>
</dbReference>